<dbReference type="Proteomes" id="UP000682811">
    <property type="component" value="Unassembled WGS sequence"/>
</dbReference>
<dbReference type="RefSeq" id="WP_237100181.1">
    <property type="nucleotide sequence ID" value="NZ_AP025343.1"/>
</dbReference>
<reference evidence="2 3" key="1">
    <citation type="submission" date="2021-03" db="EMBL/GenBank/DDBJ databases">
        <title>Antimicrobial resistance genes in bacteria isolated from Japanese honey, and their potential for conferring macrolide and lincosamide resistance in the American foulbrood pathogen Paenibacillus larvae.</title>
        <authorList>
            <person name="Okamoto M."/>
            <person name="Kumagai M."/>
            <person name="Kanamori H."/>
            <person name="Takamatsu D."/>
        </authorList>
    </citation>
    <scope>NUCLEOTIDE SEQUENCE [LARGE SCALE GENOMIC DNA]</scope>
    <source>
        <strain evidence="2 3">J34TS1</strain>
    </source>
</reference>
<evidence type="ECO:0000256" key="1">
    <source>
        <dbReference type="SAM" id="Phobius"/>
    </source>
</evidence>
<evidence type="ECO:0000313" key="2">
    <source>
        <dbReference type="EMBL" id="GIO48582.1"/>
    </source>
</evidence>
<feature type="transmembrane region" description="Helical" evidence="1">
    <location>
        <begin position="85"/>
        <end position="106"/>
    </location>
</feature>
<dbReference type="EMBL" id="BORT01000014">
    <property type="protein sequence ID" value="GIO48582.1"/>
    <property type="molecule type" value="Genomic_DNA"/>
</dbReference>
<organism evidence="2 3">
    <name type="scientific">Paenibacillus azoreducens</name>
    <dbReference type="NCBI Taxonomy" id="116718"/>
    <lineage>
        <taxon>Bacteria</taxon>
        <taxon>Bacillati</taxon>
        <taxon>Bacillota</taxon>
        <taxon>Bacilli</taxon>
        <taxon>Bacillales</taxon>
        <taxon>Paenibacillaceae</taxon>
        <taxon>Paenibacillus</taxon>
    </lineage>
</organism>
<keyword evidence="1" id="KW-1133">Transmembrane helix</keyword>
<name>A0A920CTN8_9BACL</name>
<evidence type="ECO:0000313" key="3">
    <source>
        <dbReference type="Proteomes" id="UP000682811"/>
    </source>
</evidence>
<keyword evidence="1" id="KW-0812">Transmembrane</keyword>
<accession>A0A920CTN8</accession>
<keyword evidence="1" id="KW-0472">Membrane</keyword>
<protein>
    <submittedName>
        <fullName evidence="2">Uncharacterized protein</fullName>
    </submittedName>
</protein>
<gene>
    <name evidence="2" type="ORF">J34TS1_33470</name>
</gene>
<keyword evidence="3" id="KW-1185">Reference proteome</keyword>
<sequence length="107" mass="12228">MSLSPYSSGMPAQPVLYQAEPHVAQTLHNIRDRVSQICKKYRNQSVRVQMLDGSVYEGVLTHCEKGMLYISVTYPPSHHRQSRGLYYSNAILPLVLYELLVITLLYT</sequence>
<comment type="caution">
    <text evidence="2">The sequence shown here is derived from an EMBL/GenBank/DDBJ whole genome shotgun (WGS) entry which is preliminary data.</text>
</comment>
<proteinExistence type="predicted"/>
<dbReference type="AlphaFoldDB" id="A0A920CTN8"/>